<comment type="caution">
    <text evidence="4">The sequence shown here is derived from an EMBL/GenBank/DDBJ whole genome shotgun (WGS) entry which is preliminary data.</text>
</comment>
<dbReference type="InterPro" id="IPR011006">
    <property type="entry name" value="CheY-like_superfamily"/>
</dbReference>
<keyword evidence="5" id="KW-1185">Reference proteome</keyword>
<name>A0A556MHG4_9SPHI</name>
<dbReference type="Gene3D" id="3.40.50.2300">
    <property type="match status" value="1"/>
</dbReference>
<gene>
    <name evidence="4" type="ORF">FO440_16535</name>
</gene>
<dbReference type="GO" id="GO:0000160">
    <property type="term" value="P:phosphorelay signal transduction system"/>
    <property type="evidence" value="ECO:0007669"/>
    <property type="project" value="InterPro"/>
</dbReference>
<evidence type="ECO:0000259" key="3">
    <source>
        <dbReference type="PROSITE" id="PS50110"/>
    </source>
</evidence>
<dbReference type="SMART" id="SM00448">
    <property type="entry name" value="REC"/>
    <property type="match status" value="1"/>
</dbReference>
<dbReference type="Pfam" id="PF00072">
    <property type="entry name" value="Response_reg"/>
    <property type="match status" value="1"/>
</dbReference>
<feature type="modified residue" description="4-aspartylphosphate" evidence="2">
    <location>
        <position position="53"/>
    </location>
</feature>
<keyword evidence="1 2" id="KW-0597">Phosphoprotein</keyword>
<evidence type="ECO:0000256" key="1">
    <source>
        <dbReference type="ARBA" id="ARBA00022553"/>
    </source>
</evidence>
<dbReference type="SUPFAM" id="SSF52172">
    <property type="entry name" value="CheY-like"/>
    <property type="match status" value="1"/>
</dbReference>
<dbReference type="InterPro" id="IPR050595">
    <property type="entry name" value="Bact_response_regulator"/>
</dbReference>
<evidence type="ECO:0000313" key="4">
    <source>
        <dbReference type="EMBL" id="TSJ39354.1"/>
    </source>
</evidence>
<sequence>MQSKHIVVIDDDEELLNIQQEVLIHAGYRVTAIHHIQSLEALLCLDADCFIIDEQMPVISGHIVCIYLRSKPAVAHIPLVLISSHPKLDHYSELCGADVCLAKPFNLQKLLATVERLLN</sequence>
<dbReference type="AlphaFoldDB" id="A0A556MHG4"/>
<dbReference type="PANTHER" id="PTHR44591">
    <property type="entry name" value="STRESS RESPONSE REGULATOR PROTEIN 1"/>
    <property type="match status" value="1"/>
</dbReference>
<dbReference type="Proteomes" id="UP000318733">
    <property type="component" value="Unassembled WGS sequence"/>
</dbReference>
<evidence type="ECO:0000256" key="2">
    <source>
        <dbReference type="PROSITE-ProRule" id="PRU00169"/>
    </source>
</evidence>
<protein>
    <submittedName>
        <fullName evidence="4">Response regulator transcription factor</fullName>
    </submittedName>
</protein>
<dbReference type="RefSeq" id="WP_144249391.1">
    <property type="nucleotide sequence ID" value="NZ_VLPK01000003.1"/>
</dbReference>
<dbReference type="EMBL" id="VLPK01000003">
    <property type="protein sequence ID" value="TSJ39354.1"/>
    <property type="molecule type" value="Genomic_DNA"/>
</dbReference>
<dbReference type="PROSITE" id="PS50110">
    <property type="entry name" value="RESPONSE_REGULATORY"/>
    <property type="match status" value="1"/>
</dbReference>
<dbReference type="InterPro" id="IPR001789">
    <property type="entry name" value="Sig_transdc_resp-reg_receiver"/>
</dbReference>
<dbReference type="PANTHER" id="PTHR44591:SF23">
    <property type="entry name" value="CHEY SUBFAMILY"/>
    <property type="match status" value="1"/>
</dbReference>
<accession>A0A556MHG4</accession>
<evidence type="ECO:0000313" key="5">
    <source>
        <dbReference type="Proteomes" id="UP000318733"/>
    </source>
</evidence>
<reference evidence="4 5" key="1">
    <citation type="submission" date="2019-07" db="EMBL/GenBank/DDBJ databases">
        <authorList>
            <person name="Huq M.A."/>
        </authorList>
    </citation>
    <scope>NUCLEOTIDE SEQUENCE [LARGE SCALE GENOMIC DNA]</scope>
    <source>
        <strain evidence="4 5">MAH-19</strain>
    </source>
</reference>
<organism evidence="4 5">
    <name type="scientific">Mucilaginibacter corticis</name>
    <dbReference type="NCBI Taxonomy" id="2597670"/>
    <lineage>
        <taxon>Bacteria</taxon>
        <taxon>Pseudomonadati</taxon>
        <taxon>Bacteroidota</taxon>
        <taxon>Sphingobacteriia</taxon>
        <taxon>Sphingobacteriales</taxon>
        <taxon>Sphingobacteriaceae</taxon>
        <taxon>Mucilaginibacter</taxon>
    </lineage>
</organism>
<dbReference type="OrthoDB" id="710898at2"/>
<proteinExistence type="predicted"/>
<feature type="domain" description="Response regulatory" evidence="3">
    <location>
        <begin position="5"/>
        <end position="118"/>
    </location>
</feature>